<reference evidence="3 4" key="1">
    <citation type="submission" date="2020-03" db="EMBL/GenBank/DDBJ databases">
        <title>Soil Listeria distribution.</title>
        <authorList>
            <person name="Liao J."/>
            <person name="Wiedmann M."/>
        </authorList>
    </citation>
    <scope>NUCLEOTIDE SEQUENCE [LARGE SCALE GENOMIC DNA]</scope>
    <source>
        <strain evidence="3 4">FSL L7-1507</strain>
    </source>
</reference>
<keyword evidence="1" id="KW-0175">Coiled coil</keyword>
<feature type="coiled-coil region" evidence="1">
    <location>
        <begin position="123"/>
        <end position="157"/>
    </location>
</feature>
<dbReference type="AlphaFoldDB" id="A0A841ZPI5"/>
<dbReference type="EMBL" id="JAARRM010000002">
    <property type="protein sequence ID" value="MBC1521437.1"/>
    <property type="molecule type" value="Genomic_DNA"/>
</dbReference>
<sequence length="201" mass="23617">MKKTFFKKWWFWSIIIIIACVIPSAFWYTQVYSSAWGKGLSKEDINALEEANTSMMQFNKYAEEAKDGIELFELNANTDPQSITEPFKKMGDLITQQSDDYIKSYNKYSSAVQSTLKDNHTKIVKMRQDVKSQQNEIKEIYNNAHDYNRNLSSEESKIVDNIYKAMQEEHVQSTSFNNYEFKKNAILNDKAKKIVSYYREN</sequence>
<keyword evidence="2" id="KW-0812">Transmembrane</keyword>
<dbReference type="PROSITE" id="PS51257">
    <property type="entry name" value="PROKAR_LIPOPROTEIN"/>
    <property type="match status" value="1"/>
</dbReference>
<evidence type="ECO:0000313" key="4">
    <source>
        <dbReference type="Proteomes" id="UP000559885"/>
    </source>
</evidence>
<gene>
    <name evidence="3" type="ORF">HB912_07235</name>
</gene>
<feature type="transmembrane region" description="Helical" evidence="2">
    <location>
        <begin position="9"/>
        <end position="28"/>
    </location>
</feature>
<comment type="caution">
    <text evidence="3">The sequence shown here is derived from an EMBL/GenBank/DDBJ whole genome shotgun (WGS) entry which is preliminary data.</text>
</comment>
<accession>A0A841ZPI5</accession>
<name>A0A841ZPI5_9LIST</name>
<dbReference type="Proteomes" id="UP000559885">
    <property type="component" value="Unassembled WGS sequence"/>
</dbReference>
<dbReference type="RefSeq" id="WP_185373357.1">
    <property type="nucleotide sequence ID" value="NZ_JAARRM010000002.1"/>
</dbReference>
<keyword evidence="2" id="KW-1133">Transmembrane helix</keyword>
<evidence type="ECO:0000256" key="1">
    <source>
        <dbReference type="SAM" id="Coils"/>
    </source>
</evidence>
<evidence type="ECO:0000313" key="3">
    <source>
        <dbReference type="EMBL" id="MBC1521437.1"/>
    </source>
</evidence>
<evidence type="ECO:0000256" key="2">
    <source>
        <dbReference type="SAM" id="Phobius"/>
    </source>
</evidence>
<protein>
    <submittedName>
        <fullName evidence="3">Uncharacterized protein</fullName>
    </submittedName>
</protein>
<keyword evidence="2" id="KW-0472">Membrane</keyword>
<organism evidence="3 4">
    <name type="scientific">Listeria aquatica</name>
    <dbReference type="NCBI Taxonomy" id="1494960"/>
    <lineage>
        <taxon>Bacteria</taxon>
        <taxon>Bacillati</taxon>
        <taxon>Bacillota</taxon>
        <taxon>Bacilli</taxon>
        <taxon>Bacillales</taxon>
        <taxon>Listeriaceae</taxon>
        <taxon>Listeria</taxon>
    </lineage>
</organism>
<proteinExistence type="predicted"/>